<gene>
    <name evidence="1" type="ORF">HMPREF9389_0809</name>
</gene>
<accession>F3UPU9</accession>
<dbReference type="AlphaFoldDB" id="F3UPU9"/>
<dbReference type="STRING" id="888816.HMPREF9389_0809"/>
<name>F3UPU9_STRSA</name>
<dbReference type="EMBL" id="AFFN01000011">
    <property type="protein sequence ID" value="EGJ42096.1"/>
    <property type="molecule type" value="Genomic_DNA"/>
</dbReference>
<evidence type="ECO:0000313" key="2">
    <source>
        <dbReference type="Proteomes" id="UP000005589"/>
    </source>
</evidence>
<reference evidence="1 2" key="1">
    <citation type="submission" date="2011-03" db="EMBL/GenBank/DDBJ databases">
        <authorList>
            <person name="Muzny D."/>
            <person name="Qin X."/>
            <person name="Deng J."/>
            <person name="Jiang H."/>
            <person name="Liu Y."/>
            <person name="Qu J."/>
            <person name="Song X.-Z."/>
            <person name="Zhang L."/>
            <person name="Thornton R."/>
            <person name="Coyle M."/>
            <person name="Francisco L."/>
            <person name="Jackson L."/>
            <person name="Javaid M."/>
            <person name="Korchina V."/>
            <person name="Kovar C."/>
            <person name="Mata R."/>
            <person name="Mathew T."/>
            <person name="Ngo R."/>
            <person name="Nguyen L."/>
            <person name="Nguyen N."/>
            <person name="Okwuonu G."/>
            <person name="Ongeri F."/>
            <person name="Pham C."/>
            <person name="Simmons D."/>
            <person name="Wilczek-Boney K."/>
            <person name="Hale W."/>
            <person name="Jakkamsetti A."/>
            <person name="Pham P."/>
            <person name="Ruth R."/>
            <person name="San Lucas F."/>
            <person name="Warren J."/>
            <person name="Zhang J."/>
            <person name="Zhao Z."/>
            <person name="Zhou C."/>
            <person name="Zhu D."/>
            <person name="Lee S."/>
            <person name="Bess C."/>
            <person name="Blankenburg K."/>
            <person name="Forbes L."/>
            <person name="Fu Q."/>
            <person name="Gubbala S."/>
            <person name="Hirani K."/>
            <person name="Jayaseelan J.C."/>
            <person name="Lara F."/>
            <person name="Munidasa M."/>
            <person name="Palculict T."/>
            <person name="Patil S."/>
            <person name="Pu L.-L."/>
            <person name="Saada N."/>
            <person name="Tang L."/>
            <person name="Weissenberger G."/>
            <person name="Zhu Y."/>
            <person name="Hemphill L."/>
            <person name="Shang Y."/>
            <person name="Youmans B."/>
            <person name="Ayvaz T."/>
            <person name="Ross M."/>
            <person name="Santibanez J."/>
            <person name="Aqrawi P."/>
            <person name="Gross S."/>
            <person name="Joshi V."/>
            <person name="Fowler G."/>
            <person name="Nazareth L."/>
            <person name="Reid J."/>
            <person name="Worley K."/>
            <person name="Petrosino J."/>
            <person name="Highlander S."/>
            <person name="Gibbs R."/>
        </authorList>
    </citation>
    <scope>NUCLEOTIDE SEQUENCE [LARGE SCALE GENOMIC DNA]</scope>
    <source>
        <strain evidence="1 2">SK355</strain>
    </source>
</reference>
<organism evidence="1 2">
    <name type="scientific">Streptococcus sanguinis SK355</name>
    <dbReference type="NCBI Taxonomy" id="888816"/>
    <lineage>
        <taxon>Bacteria</taxon>
        <taxon>Bacillati</taxon>
        <taxon>Bacillota</taxon>
        <taxon>Bacilli</taxon>
        <taxon>Lactobacillales</taxon>
        <taxon>Streptococcaceae</taxon>
        <taxon>Streptococcus</taxon>
    </lineage>
</organism>
<protein>
    <submittedName>
        <fullName evidence="1">Uncharacterized protein</fullName>
    </submittedName>
</protein>
<dbReference type="Proteomes" id="UP000005589">
    <property type="component" value="Unassembled WGS sequence"/>
</dbReference>
<evidence type="ECO:0000313" key="1">
    <source>
        <dbReference type="EMBL" id="EGJ42096.1"/>
    </source>
</evidence>
<comment type="caution">
    <text evidence="1">The sequence shown here is derived from an EMBL/GenBank/DDBJ whole genome shotgun (WGS) entry which is preliminary data.</text>
</comment>
<proteinExistence type="predicted"/>
<dbReference type="HOGENOM" id="CLU_3123380_0_0_9"/>
<sequence>MACGGAQKSGWSSGDVEIRRLSNLAQIKNNRVYFKSLLLFVKADYFVKEN</sequence>